<comment type="cofactor">
    <cofactor evidence="1 6">
        <name>heme</name>
        <dbReference type="ChEBI" id="CHEBI:30413"/>
    </cofactor>
</comment>
<dbReference type="InterPro" id="IPR017972">
    <property type="entry name" value="Cyt_P450_CS"/>
</dbReference>
<name>A0A3P7B8Z3_NIPBR</name>
<keyword evidence="3 6" id="KW-0349">Heme</keyword>
<dbReference type="GO" id="GO:0016705">
    <property type="term" value="F:oxidoreductase activity, acting on paired donors, with incorporation or reduction of molecular oxygen"/>
    <property type="evidence" value="ECO:0007669"/>
    <property type="project" value="InterPro"/>
</dbReference>
<accession>A0A3P7B8Z3</accession>
<keyword evidence="9" id="KW-1185">Reference proteome</keyword>
<proteinExistence type="inferred from homology"/>
<dbReference type="PANTHER" id="PTHR24291">
    <property type="entry name" value="CYTOCHROME P450 FAMILY 4"/>
    <property type="match status" value="1"/>
</dbReference>
<dbReference type="PRINTS" id="PR00385">
    <property type="entry name" value="P450"/>
</dbReference>
<comment type="similarity">
    <text evidence="2 7">Belongs to the cytochrome P450 family.</text>
</comment>
<dbReference type="EMBL" id="UYSL01020673">
    <property type="protein sequence ID" value="VDL75683.1"/>
    <property type="molecule type" value="Genomic_DNA"/>
</dbReference>
<dbReference type="InterPro" id="IPR050196">
    <property type="entry name" value="Cytochrome_P450_Monoox"/>
</dbReference>
<dbReference type="InterPro" id="IPR036396">
    <property type="entry name" value="Cyt_P450_sf"/>
</dbReference>
<organism evidence="8 9">
    <name type="scientific">Nippostrongylus brasiliensis</name>
    <name type="common">Rat hookworm</name>
    <dbReference type="NCBI Taxonomy" id="27835"/>
    <lineage>
        <taxon>Eukaryota</taxon>
        <taxon>Metazoa</taxon>
        <taxon>Ecdysozoa</taxon>
        <taxon>Nematoda</taxon>
        <taxon>Chromadorea</taxon>
        <taxon>Rhabditida</taxon>
        <taxon>Rhabditina</taxon>
        <taxon>Rhabditomorpha</taxon>
        <taxon>Strongyloidea</taxon>
        <taxon>Heligmosomidae</taxon>
        <taxon>Nippostrongylus</taxon>
    </lineage>
</organism>
<evidence type="ECO:0000256" key="2">
    <source>
        <dbReference type="ARBA" id="ARBA00010617"/>
    </source>
</evidence>
<dbReference type="GO" id="GO:0020037">
    <property type="term" value="F:heme binding"/>
    <property type="evidence" value="ECO:0007669"/>
    <property type="project" value="InterPro"/>
</dbReference>
<reference evidence="8 9" key="1">
    <citation type="submission" date="2018-11" db="EMBL/GenBank/DDBJ databases">
        <authorList>
            <consortium name="Pathogen Informatics"/>
        </authorList>
    </citation>
    <scope>NUCLEOTIDE SEQUENCE [LARGE SCALE GENOMIC DNA]</scope>
</reference>
<dbReference type="PROSITE" id="PS00086">
    <property type="entry name" value="CYTOCHROME_P450"/>
    <property type="match status" value="1"/>
</dbReference>
<evidence type="ECO:0000256" key="5">
    <source>
        <dbReference type="ARBA" id="ARBA00023033"/>
    </source>
</evidence>
<evidence type="ECO:0000313" key="9">
    <source>
        <dbReference type="Proteomes" id="UP000271162"/>
    </source>
</evidence>
<evidence type="ECO:0000256" key="1">
    <source>
        <dbReference type="ARBA" id="ARBA00001971"/>
    </source>
</evidence>
<sequence>MVLFDFSNRKIDTSLRKDVIERLRYEDANGAEWGGQPSRNAISTYAIKLGTLENIAAAEDEWGLRSFTNTSKKQQFLSNKKDEDQSHGMGWTLWFMAVHPEYQVKVQQELDEIFDSSSDRSCTSEDLSKMKYLEKCIKESLRVRPPVPMMTRKVEQDIEIGNTTIPRGCSIMISAGVIHTNPTVYENPYRFDPERFSDDVVQQRHPYAFIPFSAGPRNCIGQKFAMFVEKTVLSWFFRRFSISTLIPPENNVALPEIILKPSLGFPCIISSR</sequence>
<evidence type="ECO:0000256" key="4">
    <source>
        <dbReference type="ARBA" id="ARBA00023004"/>
    </source>
</evidence>
<evidence type="ECO:0000256" key="6">
    <source>
        <dbReference type="PIRSR" id="PIRSR602401-1"/>
    </source>
</evidence>
<keyword evidence="6 7" id="KW-0479">Metal-binding</keyword>
<dbReference type="PANTHER" id="PTHR24291:SF130">
    <property type="entry name" value="CYTOCHROME P450 FAMILY"/>
    <property type="match status" value="1"/>
</dbReference>
<feature type="binding site" description="axial binding residue" evidence="6">
    <location>
        <position position="219"/>
    </location>
    <ligand>
        <name>heme</name>
        <dbReference type="ChEBI" id="CHEBI:30413"/>
    </ligand>
    <ligandPart>
        <name>Fe</name>
        <dbReference type="ChEBI" id="CHEBI:18248"/>
    </ligandPart>
</feature>
<evidence type="ECO:0000256" key="3">
    <source>
        <dbReference type="ARBA" id="ARBA00022617"/>
    </source>
</evidence>
<dbReference type="GO" id="GO:0004497">
    <property type="term" value="F:monooxygenase activity"/>
    <property type="evidence" value="ECO:0007669"/>
    <property type="project" value="UniProtKB-KW"/>
</dbReference>
<dbReference type="AlphaFoldDB" id="A0A3P7B8Z3"/>
<keyword evidence="4 6" id="KW-0408">Iron</keyword>
<keyword evidence="7" id="KW-0560">Oxidoreductase</keyword>
<dbReference type="SUPFAM" id="SSF48264">
    <property type="entry name" value="Cytochrome P450"/>
    <property type="match status" value="1"/>
</dbReference>
<evidence type="ECO:0000313" key="8">
    <source>
        <dbReference type="EMBL" id="VDL75683.1"/>
    </source>
</evidence>
<dbReference type="InterPro" id="IPR001128">
    <property type="entry name" value="Cyt_P450"/>
</dbReference>
<evidence type="ECO:0000256" key="7">
    <source>
        <dbReference type="RuleBase" id="RU000461"/>
    </source>
</evidence>
<dbReference type="Gene3D" id="1.10.630.10">
    <property type="entry name" value="Cytochrome P450"/>
    <property type="match status" value="1"/>
</dbReference>
<dbReference type="InterPro" id="IPR002401">
    <property type="entry name" value="Cyt_P450_E_grp-I"/>
</dbReference>
<gene>
    <name evidence="8" type="ORF">NBR_LOCUS12094</name>
</gene>
<dbReference type="GO" id="GO:0005506">
    <property type="term" value="F:iron ion binding"/>
    <property type="evidence" value="ECO:0007669"/>
    <property type="project" value="InterPro"/>
</dbReference>
<dbReference type="Pfam" id="PF00067">
    <property type="entry name" value="p450"/>
    <property type="match status" value="1"/>
</dbReference>
<protein>
    <submittedName>
        <fullName evidence="8">Uncharacterized protein</fullName>
    </submittedName>
</protein>
<dbReference type="PRINTS" id="PR00463">
    <property type="entry name" value="EP450I"/>
</dbReference>
<dbReference type="Proteomes" id="UP000271162">
    <property type="component" value="Unassembled WGS sequence"/>
</dbReference>
<keyword evidence="5 7" id="KW-0503">Monooxygenase</keyword>
<dbReference type="STRING" id="27835.A0A3P7B8Z3"/>